<dbReference type="EMBL" id="CP071090">
    <property type="protein sequence ID" value="QSQ22131.1"/>
    <property type="molecule type" value="Genomic_DNA"/>
</dbReference>
<accession>A0ABX7NUP2</accession>
<keyword evidence="3" id="KW-1185">Reference proteome</keyword>
<evidence type="ECO:0000313" key="2">
    <source>
        <dbReference type="EMBL" id="QSQ22131.1"/>
    </source>
</evidence>
<organism evidence="2 3">
    <name type="scientific">Pyxidicoccus parkwayensis</name>
    <dbReference type="NCBI Taxonomy" id="2813578"/>
    <lineage>
        <taxon>Bacteria</taxon>
        <taxon>Pseudomonadati</taxon>
        <taxon>Myxococcota</taxon>
        <taxon>Myxococcia</taxon>
        <taxon>Myxococcales</taxon>
        <taxon>Cystobacterineae</taxon>
        <taxon>Myxococcaceae</taxon>
        <taxon>Pyxidicoccus</taxon>
    </lineage>
</organism>
<dbReference type="PROSITE" id="PS51257">
    <property type="entry name" value="PROKAR_LIPOPROTEIN"/>
    <property type="match status" value="1"/>
</dbReference>
<feature type="chain" id="PRO_5047427524" description="Lipoprotein" evidence="1">
    <location>
        <begin position="24"/>
        <end position="129"/>
    </location>
</feature>
<evidence type="ECO:0008006" key="4">
    <source>
        <dbReference type="Google" id="ProtNLM"/>
    </source>
</evidence>
<keyword evidence="1" id="KW-0732">Signal</keyword>
<evidence type="ECO:0000313" key="3">
    <source>
        <dbReference type="Proteomes" id="UP000662747"/>
    </source>
</evidence>
<name>A0ABX7NUP2_9BACT</name>
<sequence length="129" mass="13607">MRKPAQWLMAALLLAGAVGCGSADVAREDSRLPETVVQAASDDPRLPEGTVRTLDLNALGRGCRVDATCGDLVGVDCGQDVDGPYYYVEKPTGRIVEYCGGACMLGPSPDSPLCRHCPPLGWTCKGQQP</sequence>
<evidence type="ECO:0000256" key="1">
    <source>
        <dbReference type="SAM" id="SignalP"/>
    </source>
</evidence>
<feature type="signal peptide" evidence="1">
    <location>
        <begin position="1"/>
        <end position="23"/>
    </location>
</feature>
<proteinExistence type="predicted"/>
<dbReference type="Proteomes" id="UP000662747">
    <property type="component" value="Chromosome"/>
</dbReference>
<gene>
    <name evidence="2" type="ORF">JY651_44525</name>
</gene>
<protein>
    <recommendedName>
        <fullName evidence="4">Lipoprotein</fullName>
    </recommendedName>
</protein>
<reference evidence="2 3" key="1">
    <citation type="submission" date="2021-02" db="EMBL/GenBank/DDBJ databases">
        <title>De Novo genome assembly of isolated myxobacteria.</title>
        <authorList>
            <person name="Stevens D.C."/>
        </authorList>
    </citation>
    <scope>NUCLEOTIDE SEQUENCE [LARGE SCALE GENOMIC DNA]</scope>
    <source>
        <strain evidence="3">SCPEA02</strain>
    </source>
</reference>
<dbReference type="RefSeq" id="WP_206723708.1">
    <property type="nucleotide sequence ID" value="NZ_CP071090.1"/>
</dbReference>